<dbReference type="CDD" id="cd06577">
    <property type="entry name" value="PASTA_pknB"/>
    <property type="match status" value="1"/>
</dbReference>
<gene>
    <name evidence="16" type="ORF">HGA03_09875</name>
</gene>
<reference evidence="16 17" key="1">
    <citation type="submission" date="2020-04" db="EMBL/GenBank/DDBJ databases">
        <title>MicrobeNet Type strains.</title>
        <authorList>
            <person name="Nicholson A.C."/>
        </authorList>
    </citation>
    <scope>NUCLEOTIDE SEQUENCE [LARGE SCALE GENOMIC DNA]</scope>
    <source>
        <strain evidence="16 17">ATCC BAA-788</strain>
    </source>
</reference>
<feature type="region of interest" description="Disordered" evidence="14">
    <location>
        <begin position="749"/>
        <end position="786"/>
    </location>
</feature>
<keyword evidence="7" id="KW-0378">Hydrolase</keyword>
<comment type="similarity">
    <text evidence="1">In the C-terminal section; belongs to the transpeptidase family.</text>
</comment>
<dbReference type="Gene3D" id="3.40.710.10">
    <property type="entry name" value="DD-peptidase/beta-lactamase superfamily"/>
    <property type="match status" value="1"/>
</dbReference>
<dbReference type="SUPFAM" id="SSF53955">
    <property type="entry name" value="Lysozyme-like"/>
    <property type="match status" value="1"/>
</dbReference>
<evidence type="ECO:0000256" key="10">
    <source>
        <dbReference type="ARBA" id="ARBA00023268"/>
    </source>
</evidence>
<comment type="similarity">
    <text evidence="2">In the N-terminal section; belongs to the glycosyltransferase 51 family.</text>
</comment>
<dbReference type="GO" id="GO:0071555">
    <property type="term" value="P:cell wall organization"/>
    <property type="evidence" value="ECO:0007669"/>
    <property type="project" value="UniProtKB-KW"/>
</dbReference>
<evidence type="ECO:0000256" key="4">
    <source>
        <dbReference type="ARBA" id="ARBA00022670"/>
    </source>
</evidence>
<evidence type="ECO:0000256" key="5">
    <source>
        <dbReference type="ARBA" id="ARBA00022676"/>
    </source>
</evidence>
<dbReference type="EMBL" id="JAAXOX010000004">
    <property type="protein sequence ID" value="NKY22967.1"/>
    <property type="molecule type" value="Genomic_DNA"/>
</dbReference>
<dbReference type="SUPFAM" id="SSF56601">
    <property type="entry name" value="beta-lactamase/transpeptidase-like"/>
    <property type="match status" value="1"/>
</dbReference>
<dbReference type="InterPro" id="IPR001460">
    <property type="entry name" value="PCN-bd_Tpept"/>
</dbReference>
<accession>A0A7X6KVD9</accession>
<dbReference type="InterPro" id="IPR023346">
    <property type="entry name" value="Lysozyme-like_dom_sf"/>
</dbReference>
<feature type="domain" description="PASTA" evidence="15">
    <location>
        <begin position="713"/>
        <end position="776"/>
    </location>
</feature>
<evidence type="ECO:0000313" key="17">
    <source>
        <dbReference type="Proteomes" id="UP000581206"/>
    </source>
</evidence>
<keyword evidence="10" id="KW-0511">Multifunctional enzyme</keyword>
<proteinExistence type="inferred from homology"/>
<dbReference type="Proteomes" id="UP000581206">
    <property type="component" value="Unassembled WGS sequence"/>
</dbReference>
<dbReference type="PANTHER" id="PTHR32282:SF33">
    <property type="entry name" value="PEPTIDOGLYCAN GLYCOSYLTRANSFERASE"/>
    <property type="match status" value="1"/>
</dbReference>
<evidence type="ECO:0000259" key="15">
    <source>
        <dbReference type="PROSITE" id="PS51178"/>
    </source>
</evidence>
<comment type="caution">
    <text evidence="16">The sequence shown here is derived from an EMBL/GenBank/DDBJ whole genome shotgun (WGS) entry which is preliminary data.</text>
</comment>
<dbReference type="InterPro" id="IPR050396">
    <property type="entry name" value="Glycosyltr_51/Transpeptidase"/>
</dbReference>
<dbReference type="Pfam" id="PF00912">
    <property type="entry name" value="Transgly"/>
    <property type="match status" value="1"/>
</dbReference>
<dbReference type="SMART" id="SM00740">
    <property type="entry name" value="PASTA"/>
    <property type="match status" value="1"/>
</dbReference>
<evidence type="ECO:0000256" key="14">
    <source>
        <dbReference type="SAM" id="MobiDB-lite"/>
    </source>
</evidence>
<dbReference type="PROSITE" id="PS51178">
    <property type="entry name" value="PASTA"/>
    <property type="match status" value="1"/>
</dbReference>
<keyword evidence="11" id="KW-0961">Cell wall biogenesis/degradation</keyword>
<protein>
    <submittedName>
        <fullName evidence="16">PASTA domain-containing protein</fullName>
    </submittedName>
</protein>
<dbReference type="InterPro" id="IPR012338">
    <property type="entry name" value="Beta-lactam/transpept-like"/>
</dbReference>
<dbReference type="Pfam" id="PF03793">
    <property type="entry name" value="PASTA"/>
    <property type="match status" value="1"/>
</dbReference>
<keyword evidence="6" id="KW-0808">Transferase</keyword>
<evidence type="ECO:0000256" key="13">
    <source>
        <dbReference type="ARBA" id="ARBA00049902"/>
    </source>
</evidence>
<dbReference type="GO" id="GO:0008360">
    <property type="term" value="P:regulation of cell shape"/>
    <property type="evidence" value="ECO:0007669"/>
    <property type="project" value="UniProtKB-KW"/>
</dbReference>
<dbReference type="Gene3D" id="1.10.3810.10">
    <property type="entry name" value="Biosynthetic peptidoglycan transglycosylase-like"/>
    <property type="match status" value="1"/>
</dbReference>
<evidence type="ECO:0000256" key="6">
    <source>
        <dbReference type="ARBA" id="ARBA00022679"/>
    </source>
</evidence>
<comment type="catalytic activity">
    <reaction evidence="12">
        <text>Preferential cleavage: (Ac)2-L-Lys-D-Ala-|-D-Ala. Also transpeptidation of peptidyl-alanyl moieties that are N-acyl substituents of D-alanine.</text>
        <dbReference type="EC" id="3.4.16.4"/>
    </reaction>
</comment>
<evidence type="ECO:0000313" key="16">
    <source>
        <dbReference type="EMBL" id="NKY22967.1"/>
    </source>
</evidence>
<dbReference type="Pfam" id="PF00905">
    <property type="entry name" value="Transpeptidase"/>
    <property type="match status" value="1"/>
</dbReference>
<dbReference type="AlphaFoldDB" id="A0A7X6KVD9"/>
<dbReference type="InterPro" id="IPR036950">
    <property type="entry name" value="PBP_transglycosylase"/>
</dbReference>
<keyword evidence="9" id="KW-0573">Peptidoglycan synthesis</keyword>
<sequence>MVRPPRSSRRRMSVFTALALVLALVGTSALGGVLAAGLVAPAVAMADGTTDMAVQAFQDLPTELERQPLSEKSVMLASDGTTELAEFWAENRIVVPLAAVSEPMQNAVIATEDKRFYQHGGIDPTGMLRAAVRNLTNPGRTEGASTLTQQYIKNVLIEAAVRQDDLAAVDAAREADGAEGYLRKLREAKLAIALEKEMTKDEILESYLNIAQFGVNTYGVEAAAQRFFSTSAAELNYLQAATIAGITQSPTAFDPVRNPEGSQERRDRVLRLMREQDYITAEELTAGLATPLADTLVVSEPRVGCMAAEQTVRGAGYFCDYVTKVIRNDPAFGETPEERVDKLYRGGLTITTTLDVREQTIADEEVKNGIPVADPSGVASSIVTVEPGSGKITSMAQNRVYNNTEQHGDRETAVNYNTDFDYGGGSGFPPGSTFKPFTLTQWFKEGHNLSQVVNGTRFSYRFSEFNAPCTGLNGSTEYRFSNAEGPRSGGMMTVQQATSGSVNSGYLAMASQLNLCGIIDTATSLGIHRAGGPSGDGPFQVLPANVLGSESVAPVTMAAAFAAFAAGGTFCSPIAILAVADADGNPLPVPDAGCHQALDPQIANAVAYALSGVWNGTASTSPPPFTAAGKTGTTSRNEHTWFVGFTPLRATAVWVGHAEAMVPMQRITINGSYYRNVFGSSVAVPTWKRFMERTLEGVGVPPFGAPNPDQVVGKQVGVPSVVGQNQTAAISTLAEAGFPARVVGSTPHESAAGTVVQQSPSGSAPPGTTIGLVLSTGSPAAPPPAG</sequence>
<keyword evidence="17" id="KW-1185">Reference proteome</keyword>
<dbReference type="Gene3D" id="3.30.10.20">
    <property type="match status" value="1"/>
</dbReference>
<organism evidence="16 17">
    <name type="scientific">Cellulomonas denverensis</name>
    <dbReference type="NCBI Taxonomy" id="264297"/>
    <lineage>
        <taxon>Bacteria</taxon>
        <taxon>Bacillati</taxon>
        <taxon>Actinomycetota</taxon>
        <taxon>Actinomycetes</taxon>
        <taxon>Micrococcales</taxon>
        <taxon>Cellulomonadaceae</taxon>
        <taxon>Cellulomonas</taxon>
    </lineage>
</organism>
<dbReference type="InterPro" id="IPR001264">
    <property type="entry name" value="Glyco_trans_51"/>
</dbReference>
<evidence type="ECO:0000256" key="2">
    <source>
        <dbReference type="ARBA" id="ARBA00007739"/>
    </source>
</evidence>
<evidence type="ECO:0000256" key="11">
    <source>
        <dbReference type="ARBA" id="ARBA00023316"/>
    </source>
</evidence>
<comment type="catalytic activity">
    <reaction evidence="13">
        <text>[GlcNAc-(1-&gt;4)-Mur2Ac(oyl-L-Ala-gamma-D-Glu-L-Lys-D-Ala-D-Ala)](n)-di-trans,octa-cis-undecaprenyl diphosphate + beta-D-GlcNAc-(1-&gt;4)-Mur2Ac(oyl-L-Ala-gamma-D-Glu-L-Lys-D-Ala-D-Ala)-di-trans,octa-cis-undecaprenyl diphosphate = [GlcNAc-(1-&gt;4)-Mur2Ac(oyl-L-Ala-gamma-D-Glu-L-Lys-D-Ala-D-Ala)](n+1)-di-trans,octa-cis-undecaprenyl diphosphate + di-trans,octa-cis-undecaprenyl diphosphate + H(+)</text>
        <dbReference type="Rhea" id="RHEA:23708"/>
        <dbReference type="Rhea" id="RHEA-COMP:9602"/>
        <dbReference type="Rhea" id="RHEA-COMP:9603"/>
        <dbReference type="ChEBI" id="CHEBI:15378"/>
        <dbReference type="ChEBI" id="CHEBI:58405"/>
        <dbReference type="ChEBI" id="CHEBI:60033"/>
        <dbReference type="ChEBI" id="CHEBI:78435"/>
        <dbReference type="EC" id="2.4.99.28"/>
    </reaction>
</comment>
<evidence type="ECO:0000256" key="7">
    <source>
        <dbReference type="ARBA" id="ARBA00022801"/>
    </source>
</evidence>
<keyword evidence="4" id="KW-0645">Protease</keyword>
<keyword evidence="8" id="KW-0133">Cell shape</keyword>
<keyword evidence="5" id="KW-0328">Glycosyltransferase</keyword>
<dbReference type="GO" id="GO:0030288">
    <property type="term" value="C:outer membrane-bounded periplasmic space"/>
    <property type="evidence" value="ECO:0007669"/>
    <property type="project" value="TreeGrafter"/>
</dbReference>
<dbReference type="InterPro" id="IPR005543">
    <property type="entry name" value="PASTA_dom"/>
</dbReference>
<keyword evidence="3" id="KW-0121">Carboxypeptidase</keyword>
<dbReference type="GO" id="GO:0008658">
    <property type="term" value="F:penicillin binding"/>
    <property type="evidence" value="ECO:0007669"/>
    <property type="project" value="InterPro"/>
</dbReference>
<dbReference type="GO" id="GO:0006508">
    <property type="term" value="P:proteolysis"/>
    <property type="evidence" value="ECO:0007669"/>
    <property type="project" value="UniProtKB-KW"/>
</dbReference>
<evidence type="ECO:0000256" key="12">
    <source>
        <dbReference type="ARBA" id="ARBA00034000"/>
    </source>
</evidence>
<dbReference type="GO" id="GO:0009252">
    <property type="term" value="P:peptidoglycan biosynthetic process"/>
    <property type="evidence" value="ECO:0007669"/>
    <property type="project" value="UniProtKB-KW"/>
</dbReference>
<dbReference type="GO" id="GO:0008955">
    <property type="term" value="F:peptidoglycan glycosyltransferase activity"/>
    <property type="evidence" value="ECO:0007669"/>
    <property type="project" value="UniProtKB-EC"/>
</dbReference>
<evidence type="ECO:0000256" key="8">
    <source>
        <dbReference type="ARBA" id="ARBA00022960"/>
    </source>
</evidence>
<evidence type="ECO:0000256" key="3">
    <source>
        <dbReference type="ARBA" id="ARBA00022645"/>
    </source>
</evidence>
<evidence type="ECO:0000256" key="9">
    <source>
        <dbReference type="ARBA" id="ARBA00022984"/>
    </source>
</evidence>
<dbReference type="FunFam" id="1.10.3810.10:FF:000001">
    <property type="entry name" value="Penicillin-binding protein 1A"/>
    <property type="match status" value="1"/>
</dbReference>
<evidence type="ECO:0000256" key="1">
    <source>
        <dbReference type="ARBA" id="ARBA00007090"/>
    </source>
</evidence>
<name>A0A7X6KVD9_9CELL</name>
<dbReference type="GO" id="GO:0009002">
    <property type="term" value="F:serine-type D-Ala-D-Ala carboxypeptidase activity"/>
    <property type="evidence" value="ECO:0007669"/>
    <property type="project" value="UniProtKB-EC"/>
</dbReference>
<dbReference type="PANTHER" id="PTHR32282">
    <property type="entry name" value="BINDING PROTEIN TRANSPEPTIDASE, PUTATIVE-RELATED"/>
    <property type="match status" value="1"/>
</dbReference>